<accession>A0A559K9W1</accession>
<gene>
    <name evidence="1" type="ORF">FPZ49_16550</name>
</gene>
<name>A0A559K9W1_9BACL</name>
<organism evidence="1 2">
    <name type="scientific">Paenibacillus cremeus</name>
    <dbReference type="NCBI Taxonomy" id="2163881"/>
    <lineage>
        <taxon>Bacteria</taxon>
        <taxon>Bacillati</taxon>
        <taxon>Bacillota</taxon>
        <taxon>Bacilli</taxon>
        <taxon>Bacillales</taxon>
        <taxon>Paenibacillaceae</taxon>
        <taxon>Paenibacillus</taxon>
    </lineage>
</organism>
<dbReference type="OrthoDB" id="2068061at2"/>
<sequence>MRQQPLAPPPPYIPPKPDFSYVVDCMHEYTYVWLWTGDSFWFYPTSVQYGAVSGYRWNGAFWTFYGFDDRLIEAVSCPPIPTLY</sequence>
<dbReference type="EMBL" id="VNJI01000019">
    <property type="protein sequence ID" value="TVY08920.1"/>
    <property type="molecule type" value="Genomic_DNA"/>
</dbReference>
<reference evidence="1 2" key="1">
    <citation type="submission" date="2019-07" db="EMBL/GenBank/DDBJ databases">
        <authorList>
            <person name="Kim J."/>
        </authorList>
    </citation>
    <scope>NUCLEOTIDE SEQUENCE [LARGE SCALE GENOMIC DNA]</scope>
    <source>
        <strain evidence="1 2">JC52</strain>
    </source>
</reference>
<comment type="caution">
    <text evidence="1">The sequence shown here is derived from an EMBL/GenBank/DDBJ whole genome shotgun (WGS) entry which is preliminary data.</text>
</comment>
<protein>
    <submittedName>
        <fullName evidence="1">Transporter</fullName>
    </submittedName>
</protein>
<dbReference type="Proteomes" id="UP000317036">
    <property type="component" value="Unassembled WGS sequence"/>
</dbReference>
<keyword evidence="2" id="KW-1185">Reference proteome</keyword>
<evidence type="ECO:0000313" key="1">
    <source>
        <dbReference type="EMBL" id="TVY08920.1"/>
    </source>
</evidence>
<evidence type="ECO:0000313" key="2">
    <source>
        <dbReference type="Proteomes" id="UP000317036"/>
    </source>
</evidence>
<proteinExistence type="predicted"/>
<dbReference type="AlphaFoldDB" id="A0A559K9W1"/>